<comment type="similarity">
    <text evidence="1">Belongs to the SufE family.</text>
</comment>
<keyword evidence="4" id="KW-1185">Reference proteome</keyword>
<dbReference type="EMBL" id="CP001032">
    <property type="protein sequence ID" value="ACB73540.1"/>
    <property type="molecule type" value="Genomic_DNA"/>
</dbReference>
<dbReference type="InterPro" id="IPR003808">
    <property type="entry name" value="Fe-S_metab-assoc_dom"/>
</dbReference>
<dbReference type="SUPFAM" id="SSF82649">
    <property type="entry name" value="SufE/NifU"/>
    <property type="match status" value="1"/>
</dbReference>
<evidence type="ECO:0000259" key="2">
    <source>
        <dbReference type="Pfam" id="PF02657"/>
    </source>
</evidence>
<dbReference type="RefSeq" id="WP_012373078.1">
    <property type="nucleotide sequence ID" value="NC_010571.1"/>
</dbReference>
<dbReference type="STRING" id="452637.Oter_0249"/>
<dbReference type="HOGENOM" id="CLU_124502_0_0_0"/>
<name>B1ZPD5_OPITP</name>
<protein>
    <submittedName>
        <fullName evidence="3">Fe-S metabolism associated SufE</fullName>
    </submittedName>
</protein>
<evidence type="ECO:0000313" key="3">
    <source>
        <dbReference type="EMBL" id="ACB73540.1"/>
    </source>
</evidence>
<dbReference type="KEGG" id="ote:Oter_0249"/>
<gene>
    <name evidence="3" type="ordered locus">Oter_0249</name>
</gene>
<dbReference type="PANTHER" id="PTHR43597:SF5">
    <property type="entry name" value="SUFE-LIKE PROTEIN 2, CHLOROPLASTIC"/>
    <property type="match status" value="1"/>
</dbReference>
<dbReference type="OrthoDB" id="9799320at2"/>
<dbReference type="Gene3D" id="3.90.1010.10">
    <property type="match status" value="1"/>
</dbReference>
<organism evidence="3 4">
    <name type="scientific">Opitutus terrae (strain DSM 11246 / JCM 15787 / PB90-1)</name>
    <dbReference type="NCBI Taxonomy" id="452637"/>
    <lineage>
        <taxon>Bacteria</taxon>
        <taxon>Pseudomonadati</taxon>
        <taxon>Verrucomicrobiota</taxon>
        <taxon>Opitutia</taxon>
        <taxon>Opitutales</taxon>
        <taxon>Opitutaceae</taxon>
        <taxon>Opitutus</taxon>
    </lineage>
</organism>
<dbReference type="eggNOG" id="COG2166">
    <property type="taxonomic scope" value="Bacteria"/>
</dbReference>
<feature type="domain" description="Fe-S metabolism associated" evidence="2">
    <location>
        <begin position="12"/>
        <end position="130"/>
    </location>
</feature>
<evidence type="ECO:0000256" key="1">
    <source>
        <dbReference type="ARBA" id="ARBA00010282"/>
    </source>
</evidence>
<dbReference type="AlphaFoldDB" id="B1ZPD5"/>
<accession>B1ZPD5</accession>
<dbReference type="PANTHER" id="PTHR43597">
    <property type="entry name" value="SULFUR ACCEPTOR PROTEIN CSDE"/>
    <property type="match status" value="1"/>
</dbReference>
<proteinExistence type="inferred from homology"/>
<reference evidence="3 4" key="1">
    <citation type="journal article" date="2011" name="J. Bacteriol.">
        <title>Genome sequence of the verrucomicrobium Opitutus terrae PB90-1, an abundant inhabitant of rice paddy soil ecosystems.</title>
        <authorList>
            <person name="van Passel M.W."/>
            <person name="Kant R."/>
            <person name="Palva A."/>
            <person name="Copeland A."/>
            <person name="Lucas S."/>
            <person name="Lapidus A."/>
            <person name="Glavina del Rio T."/>
            <person name="Pitluck S."/>
            <person name="Goltsman E."/>
            <person name="Clum A."/>
            <person name="Sun H."/>
            <person name="Schmutz J."/>
            <person name="Larimer F.W."/>
            <person name="Land M.L."/>
            <person name="Hauser L."/>
            <person name="Kyrpides N."/>
            <person name="Mikhailova N."/>
            <person name="Richardson P.P."/>
            <person name="Janssen P.H."/>
            <person name="de Vos W.M."/>
            <person name="Smidt H."/>
        </authorList>
    </citation>
    <scope>NUCLEOTIDE SEQUENCE [LARGE SCALE GENOMIC DNA]</scope>
    <source>
        <strain evidence="4">DSM 11246 / JCM 15787 / PB90-1</strain>
    </source>
</reference>
<dbReference type="Proteomes" id="UP000007013">
    <property type="component" value="Chromosome"/>
</dbReference>
<sequence>MRLAARANSLTEELLHLPDPQERLAAAVDRARRAPKLPPEDRLPAARVPGCSSSVWLRGELRDGRCYFRADADSPVVRGLASLLADFFDGARPSEIVASQADPLELLDLKRSLTPTRRHGLAAVRAAIQEFARTSLINADDAAPS</sequence>
<dbReference type="Pfam" id="PF02657">
    <property type="entry name" value="SufE"/>
    <property type="match status" value="1"/>
</dbReference>
<evidence type="ECO:0000313" key="4">
    <source>
        <dbReference type="Proteomes" id="UP000007013"/>
    </source>
</evidence>